<dbReference type="RefSeq" id="WP_122204078.1">
    <property type="nucleotide sequence ID" value="NZ_QSII01000004.1"/>
</dbReference>
<evidence type="ECO:0000313" key="1">
    <source>
        <dbReference type="EMBL" id="RHC88676.1"/>
    </source>
</evidence>
<proteinExistence type="predicted"/>
<protein>
    <submittedName>
        <fullName evidence="1">Uncharacterized protein</fullName>
    </submittedName>
</protein>
<accession>A0A3R6B6I5</accession>
<gene>
    <name evidence="1" type="ORF">DW828_04860</name>
</gene>
<dbReference type="EMBL" id="QSII01000004">
    <property type="protein sequence ID" value="RHC88676.1"/>
    <property type="molecule type" value="Genomic_DNA"/>
</dbReference>
<reference evidence="1 2" key="1">
    <citation type="submission" date="2018-08" db="EMBL/GenBank/DDBJ databases">
        <title>A genome reference for cultivated species of the human gut microbiota.</title>
        <authorList>
            <person name="Zou Y."/>
            <person name="Xue W."/>
            <person name="Luo G."/>
        </authorList>
    </citation>
    <scope>NUCLEOTIDE SEQUENCE [LARGE SCALE GENOMIC DNA]</scope>
    <source>
        <strain evidence="1 2">AM34-17</strain>
    </source>
</reference>
<dbReference type="AlphaFoldDB" id="A0A3R6B6I5"/>
<evidence type="ECO:0000313" key="2">
    <source>
        <dbReference type="Proteomes" id="UP000286260"/>
    </source>
</evidence>
<name>A0A3R6B6I5_9BACT</name>
<sequence length="146" mass="16675">MDAFWESKGLVTPEKYRESCAPIVLLARLQKRAYTNAETFTAKMGIYHFGPEAIRKGLLTWQLESESGEIAASGKLFVLVVDPVKDIEKRLAMQQLLTSVRNYVASDRFAPTVTLQLYELDALFDYNKIRETETRLDEAVKQLLNQ</sequence>
<organism evidence="1 2">
    <name type="scientific">Parabacteroides merdae</name>
    <dbReference type="NCBI Taxonomy" id="46503"/>
    <lineage>
        <taxon>Bacteria</taxon>
        <taxon>Pseudomonadati</taxon>
        <taxon>Bacteroidota</taxon>
        <taxon>Bacteroidia</taxon>
        <taxon>Bacteroidales</taxon>
        <taxon>Tannerellaceae</taxon>
        <taxon>Parabacteroides</taxon>
    </lineage>
</organism>
<dbReference type="Proteomes" id="UP000286260">
    <property type="component" value="Unassembled WGS sequence"/>
</dbReference>
<comment type="caution">
    <text evidence="1">The sequence shown here is derived from an EMBL/GenBank/DDBJ whole genome shotgun (WGS) entry which is preliminary data.</text>
</comment>